<dbReference type="AlphaFoldDB" id="A0A7X2NQ88"/>
<gene>
    <name evidence="7 8" type="primary">mltG</name>
    <name evidence="8" type="ORF">FYJ51_01070</name>
</gene>
<comment type="similarity">
    <text evidence="7">Belongs to the transglycosylase MltG family.</text>
</comment>
<keyword evidence="1 7" id="KW-1003">Cell membrane</keyword>
<name>A0A7X2NQ88_9FIRM</name>
<comment type="catalytic activity">
    <reaction evidence="7">
        <text>a peptidoglycan chain = a peptidoglycan chain with N-acetyl-1,6-anhydromuramyl-[peptide] at the reducing end + a peptidoglycan chain with N-acetylglucosamine at the non-reducing end.</text>
        <dbReference type="EC" id="4.2.2.29"/>
    </reaction>
</comment>
<evidence type="ECO:0000256" key="3">
    <source>
        <dbReference type="ARBA" id="ARBA00022989"/>
    </source>
</evidence>
<dbReference type="Gene3D" id="3.30.1490.480">
    <property type="entry name" value="Endolytic murein transglycosylase"/>
    <property type="match status" value="1"/>
</dbReference>
<dbReference type="Pfam" id="PF02618">
    <property type="entry name" value="YceG"/>
    <property type="match status" value="1"/>
</dbReference>
<dbReference type="Proteomes" id="UP000461880">
    <property type="component" value="Unassembled WGS sequence"/>
</dbReference>
<evidence type="ECO:0000313" key="8">
    <source>
        <dbReference type="EMBL" id="MSS57504.1"/>
    </source>
</evidence>
<evidence type="ECO:0000256" key="7">
    <source>
        <dbReference type="HAMAP-Rule" id="MF_02065"/>
    </source>
</evidence>
<dbReference type="GO" id="GO:0005886">
    <property type="term" value="C:plasma membrane"/>
    <property type="evidence" value="ECO:0007669"/>
    <property type="project" value="UniProtKB-SubCell"/>
</dbReference>
<dbReference type="PANTHER" id="PTHR30518">
    <property type="entry name" value="ENDOLYTIC MUREIN TRANSGLYCOSYLASE"/>
    <property type="match status" value="1"/>
</dbReference>
<comment type="function">
    <text evidence="7">Functions as a peptidoglycan terminase that cleaves nascent peptidoglycan strands endolytically to terminate their elongation.</text>
</comment>
<keyword evidence="2 7" id="KW-0812">Transmembrane</keyword>
<proteinExistence type="inferred from homology"/>
<dbReference type="RefSeq" id="WP_154502260.1">
    <property type="nucleotide sequence ID" value="NZ_VUMN01000001.1"/>
</dbReference>
<dbReference type="GO" id="GO:0071555">
    <property type="term" value="P:cell wall organization"/>
    <property type="evidence" value="ECO:0007669"/>
    <property type="project" value="UniProtKB-KW"/>
</dbReference>
<accession>A0A7X2NQ88</accession>
<dbReference type="NCBIfam" id="TIGR00247">
    <property type="entry name" value="endolytic transglycosylase MltG"/>
    <property type="match status" value="1"/>
</dbReference>
<dbReference type="InterPro" id="IPR003770">
    <property type="entry name" value="MLTG-like"/>
</dbReference>
<dbReference type="PANTHER" id="PTHR30518:SF2">
    <property type="entry name" value="ENDOLYTIC MUREIN TRANSGLYCOSYLASE"/>
    <property type="match status" value="1"/>
</dbReference>
<evidence type="ECO:0000256" key="2">
    <source>
        <dbReference type="ARBA" id="ARBA00022692"/>
    </source>
</evidence>
<dbReference type="GO" id="GO:0009252">
    <property type="term" value="P:peptidoglycan biosynthetic process"/>
    <property type="evidence" value="ECO:0007669"/>
    <property type="project" value="UniProtKB-UniRule"/>
</dbReference>
<evidence type="ECO:0000313" key="9">
    <source>
        <dbReference type="Proteomes" id="UP000461880"/>
    </source>
</evidence>
<reference evidence="8 9" key="1">
    <citation type="submission" date="2019-08" db="EMBL/GenBank/DDBJ databases">
        <title>In-depth cultivation of the pig gut microbiome towards novel bacterial diversity and tailored functional studies.</title>
        <authorList>
            <person name="Wylensek D."/>
            <person name="Hitch T.C.A."/>
            <person name="Clavel T."/>
        </authorList>
    </citation>
    <scope>NUCLEOTIDE SEQUENCE [LARGE SCALE GENOMIC DNA]</scope>
    <source>
        <strain evidence="8 9">Oil+RF-744-GAM-WT-6</strain>
    </source>
</reference>
<evidence type="ECO:0000256" key="4">
    <source>
        <dbReference type="ARBA" id="ARBA00023136"/>
    </source>
</evidence>
<feature type="transmembrane region" description="Helical" evidence="7">
    <location>
        <begin position="21"/>
        <end position="40"/>
    </location>
</feature>
<comment type="caution">
    <text evidence="8">The sequence shown here is derived from an EMBL/GenBank/DDBJ whole genome shotgun (WGS) entry which is preliminary data.</text>
</comment>
<keyword evidence="5 7" id="KW-0456">Lyase</keyword>
<keyword evidence="9" id="KW-1185">Reference proteome</keyword>
<protein>
    <recommendedName>
        <fullName evidence="7">Endolytic murein transglycosylase</fullName>
        <ecNumber evidence="7">4.2.2.29</ecNumber>
    </recommendedName>
    <alternativeName>
        <fullName evidence="7">Peptidoglycan lytic transglycosylase</fullName>
    </alternativeName>
    <alternativeName>
        <fullName evidence="7">Peptidoglycan polymerization terminase</fullName>
    </alternativeName>
</protein>
<keyword evidence="6 7" id="KW-0961">Cell wall biogenesis/degradation</keyword>
<evidence type="ECO:0000256" key="5">
    <source>
        <dbReference type="ARBA" id="ARBA00023239"/>
    </source>
</evidence>
<dbReference type="Gene3D" id="3.30.160.60">
    <property type="entry name" value="Classic Zinc Finger"/>
    <property type="match status" value="1"/>
</dbReference>
<dbReference type="EMBL" id="VUMN01000001">
    <property type="protein sequence ID" value="MSS57504.1"/>
    <property type="molecule type" value="Genomic_DNA"/>
</dbReference>
<dbReference type="GO" id="GO:0008932">
    <property type="term" value="F:lytic endotransglycosylase activity"/>
    <property type="evidence" value="ECO:0007669"/>
    <property type="project" value="UniProtKB-UniRule"/>
</dbReference>
<keyword evidence="4 7" id="KW-0472">Membrane</keyword>
<comment type="subcellular location">
    <subcellularLocation>
        <location evidence="7">Cell membrane</location>
        <topology evidence="7">Single-pass membrane protein</topology>
    </subcellularLocation>
</comment>
<organism evidence="8 9">
    <name type="scientific">Stecheria intestinalis</name>
    <dbReference type="NCBI Taxonomy" id="2606630"/>
    <lineage>
        <taxon>Bacteria</taxon>
        <taxon>Bacillati</taxon>
        <taxon>Bacillota</taxon>
        <taxon>Erysipelotrichia</taxon>
        <taxon>Erysipelotrichales</taxon>
        <taxon>Erysipelotrichaceae</taxon>
        <taxon>Stecheria</taxon>
    </lineage>
</organism>
<dbReference type="CDD" id="cd08010">
    <property type="entry name" value="MltG_like"/>
    <property type="match status" value="1"/>
</dbReference>
<evidence type="ECO:0000256" key="6">
    <source>
        <dbReference type="ARBA" id="ARBA00023316"/>
    </source>
</evidence>
<sequence>MAKHKSSGKRRKKRRLRVGRLIVLILILFMLVLGGVYAGYRSSLKPVSSTGEDVVFTVNAGESLKTVSENLQSEKLVRNALFAAFFAKTNNLSDVKAGDYTLNPSMSVDEIFTTLNDATAAIADEDSVTIIEGDWTKNVAQKIAEKTQVSADDLLALWNDSDYLHSLMDKYPFLTEDIFNADIRHNLEGYLCPDTYTFYRTETDPKVITEKILDQTLAVYNKYADGIASNSYGLTIHQIYTLASIVQYESGNPEDMAKIAQVFYNRLQDGMALQSSVTVCYALDADSGEDWKQCEYNPDVDSPYNTYLHTGLPPGPIVNPGEDAIQAVLNPNTDYVGYYYFMADVDTGTVYYARTLEEHNANVALYGKA</sequence>
<evidence type="ECO:0000256" key="1">
    <source>
        <dbReference type="ARBA" id="ARBA00022475"/>
    </source>
</evidence>
<dbReference type="HAMAP" id="MF_02065">
    <property type="entry name" value="MltG"/>
    <property type="match status" value="1"/>
</dbReference>
<dbReference type="EC" id="4.2.2.29" evidence="7"/>
<feature type="site" description="Important for catalytic activity" evidence="7">
    <location>
        <position position="249"/>
    </location>
</feature>
<keyword evidence="3 7" id="KW-1133">Transmembrane helix</keyword>